<gene>
    <name evidence="2" type="ORF">EQM06_04085</name>
</gene>
<dbReference type="OrthoDB" id="9807946at2"/>
<keyword evidence="3" id="KW-1185">Reference proteome</keyword>
<dbReference type="Gene3D" id="3.60.15.10">
    <property type="entry name" value="Ribonuclease Z/Hydroxyacylglutathione hydrolase-like"/>
    <property type="match status" value="1"/>
</dbReference>
<reference evidence="2 3" key="1">
    <citation type="submission" date="2019-01" db="EMBL/GenBank/DDBJ databases">
        <title>Draft genomes of a novel of Aminipila strains.</title>
        <authorList>
            <person name="Ma S."/>
        </authorList>
    </citation>
    <scope>NUCLEOTIDE SEQUENCE [LARGE SCALE GENOMIC DNA]</scope>
    <source>
        <strain evidence="3">JN-39</strain>
    </source>
</reference>
<accession>A0A410PU71</accession>
<keyword evidence="2" id="KW-0378">Hydrolase</keyword>
<feature type="domain" description="ODP" evidence="1">
    <location>
        <begin position="23"/>
        <end position="208"/>
    </location>
</feature>
<evidence type="ECO:0000313" key="3">
    <source>
        <dbReference type="Proteomes" id="UP000287601"/>
    </source>
</evidence>
<dbReference type="KEGG" id="amij:EQM06_04085"/>
<dbReference type="EMBL" id="CP035281">
    <property type="protein sequence ID" value="QAT42475.1"/>
    <property type="molecule type" value="Genomic_DNA"/>
</dbReference>
<evidence type="ECO:0000259" key="1">
    <source>
        <dbReference type="Pfam" id="PF19583"/>
    </source>
</evidence>
<dbReference type="AlphaFoldDB" id="A0A410PU71"/>
<organism evidence="2 3">
    <name type="scientific">Aminipila luticellarii</name>
    <dbReference type="NCBI Taxonomy" id="2507160"/>
    <lineage>
        <taxon>Bacteria</taxon>
        <taxon>Bacillati</taxon>
        <taxon>Bacillota</taxon>
        <taxon>Clostridia</taxon>
        <taxon>Peptostreptococcales</taxon>
        <taxon>Anaerovoracaceae</taxon>
        <taxon>Aminipila</taxon>
    </lineage>
</organism>
<dbReference type="SUPFAM" id="SSF56281">
    <property type="entry name" value="Metallo-hydrolase/oxidoreductase"/>
    <property type="match status" value="1"/>
</dbReference>
<sequence>MNMTNIYSDLYQFTDVMEPIKLSMHQYLLLTDEPVLIQTGAVPQAQKTLPQIKELLGGKPLKYILISHFESDECGGLSLVLQEFPEAIPVCSEVTGRQLWGFGLARNIQIKQPGETFSGNDFEFKTISYPSEMHMWEGLLFMETKRNIFFSSDLMFQMGETHGQVIESNWPDAIKTSGAAQLPTPEMQNKLLTDLETLSPAFIASGHGPCIKIV</sequence>
<dbReference type="InterPro" id="IPR036866">
    <property type="entry name" value="RibonucZ/Hydroxyglut_hydro"/>
</dbReference>
<name>A0A410PU71_9FIRM</name>
<dbReference type="InterPro" id="IPR045761">
    <property type="entry name" value="ODP_dom"/>
</dbReference>
<evidence type="ECO:0000313" key="2">
    <source>
        <dbReference type="EMBL" id="QAT42475.1"/>
    </source>
</evidence>
<dbReference type="GO" id="GO:0016787">
    <property type="term" value="F:hydrolase activity"/>
    <property type="evidence" value="ECO:0007669"/>
    <property type="project" value="UniProtKB-KW"/>
</dbReference>
<protein>
    <submittedName>
        <fullName evidence="2">MBL fold metallo-hydrolase</fullName>
    </submittedName>
</protein>
<dbReference type="Proteomes" id="UP000287601">
    <property type="component" value="Chromosome"/>
</dbReference>
<dbReference type="Pfam" id="PF19583">
    <property type="entry name" value="ODP"/>
    <property type="match status" value="1"/>
</dbReference>
<proteinExistence type="predicted"/>